<dbReference type="SUPFAM" id="SSF55811">
    <property type="entry name" value="Nudix"/>
    <property type="match status" value="1"/>
</dbReference>
<keyword evidence="4" id="KW-0378">Hydrolase</keyword>
<dbReference type="PANTHER" id="PTHR12318:SF0">
    <property type="entry name" value="ACYL-COENZYME A DIPHOSPHATASE NUDT19"/>
    <property type="match status" value="1"/>
</dbReference>
<dbReference type="AlphaFoldDB" id="A0A1I3VET4"/>
<comment type="cofactor">
    <cofactor evidence="2">
        <name>Mg(2+)</name>
        <dbReference type="ChEBI" id="CHEBI:18420"/>
    </cofactor>
</comment>
<dbReference type="EMBL" id="FORY01000015">
    <property type="protein sequence ID" value="SFJ93682.1"/>
    <property type="molecule type" value="Genomic_DNA"/>
</dbReference>
<evidence type="ECO:0000313" key="8">
    <source>
        <dbReference type="EMBL" id="SFJ93682.1"/>
    </source>
</evidence>
<dbReference type="STRING" id="576117.SAMN04488138_1158"/>
<evidence type="ECO:0000256" key="1">
    <source>
        <dbReference type="ARBA" id="ARBA00001936"/>
    </source>
</evidence>
<dbReference type="InterPro" id="IPR000086">
    <property type="entry name" value="NUDIX_hydrolase_dom"/>
</dbReference>
<dbReference type="PANTHER" id="PTHR12318">
    <property type="entry name" value="TESTOSTERONE-REGULATED PROTEIN RP2"/>
    <property type="match status" value="1"/>
</dbReference>
<keyword evidence="6" id="KW-0464">Manganese</keyword>
<dbReference type="Gene3D" id="3.90.79.10">
    <property type="entry name" value="Nucleoside Triphosphate Pyrophosphohydrolase"/>
    <property type="match status" value="2"/>
</dbReference>
<dbReference type="RefSeq" id="WP_066602685.1">
    <property type="nucleotide sequence ID" value="NZ_FORY01000015.1"/>
</dbReference>
<organism evidence="8 9">
    <name type="scientific">Celeribacter halophilus</name>
    <dbReference type="NCBI Taxonomy" id="576117"/>
    <lineage>
        <taxon>Bacteria</taxon>
        <taxon>Pseudomonadati</taxon>
        <taxon>Pseudomonadota</taxon>
        <taxon>Alphaproteobacteria</taxon>
        <taxon>Rhodobacterales</taxon>
        <taxon>Roseobacteraceae</taxon>
        <taxon>Celeribacter</taxon>
    </lineage>
</organism>
<evidence type="ECO:0000256" key="2">
    <source>
        <dbReference type="ARBA" id="ARBA00001946"/>
    </source>
</evidence>
<evidence type="ECO:0000256" key="6">
    <source>
        <dbReference type="ARBA" id="ARBA00023211"/>
    </source>
</evidence>
<proteinExistence type="predicted"/>
<dbReference type="GeneID" id="98666354"/>
<dbReference type="Proteomes" id="UP000183299">
    <property type="component" value="Unassembled WGS sequence"/>
</dbReference>
<comment type="cofactor">
    <cofactor evidence="1">
        <name>Mn(2+)</name>
        <dbReference type="ChEBI" id="CHEBI:29035"/>
    </cofactor>
</comment>
<dbReference type="Pfam" id="PF00293">
    <property type="entry name" value="NUDIX"/>
    <property type="match status" value="1"/>
</dbReference>
<keyword evidence="9" id="KW-1185">Reference proteome</keyword>
<accession>A0A1I3VET4</accession>
<evidence type="ECO:0000256" key="5">
    <source>
        <dbReference type="ARBA" id="ARBA00022842"/>
    </source>
</evidence>
<keyword evidence="3" id="KW-0479">Metal-binding</keyword>
<feature type="domain" description="Nudix hydrolase" evidence="7">
    <location>
        <begin position="6"/>
        <end position="173"/>
    </location>
</feature>
<sequence length="201" mass="22425">MKYDIPIRDAATVILLRDGPDGPRVLMGQRGQSAVFMPGKFVFPGGAVDPEDFNAPLPDTLEPVTWRRLVEDASPDLATALVHTAVRELQEETGLILRQMSEAHFIFRAITPPGRPRRFDARFFLVNADHIANDPDDFSQAEDELSFLQWVTLQGARAFDLPFVTRVVLAEVEAALHKGMPPEQVPFYDHRGPVGAIRALR</sequence>
<dbReference type="CDD" id="cd18870">
    <property type="entry name" value="NUDIX_AcylCoAdiphos_Nudt19"/>
    <property type="match status" value="1"/>
</dbReference>
<evidence type="ECO:0000256" key="3">
    <source>
        <dbReference type="ARBA" id="ARBA00022723"/>
    </source>
</evidence>
<gene>
    <name evidence="8" type="ORF">SAMN04488138_1158</name>
</gene>
<evidence type="ECO:0000256" key="4">
    <source>
        <dbReference type="ARBA" id="ARBA00022801"/>
    </source>
</evidence>
<dbReference type="OrthoDB" id="9805905at2"/>
<keyword evidence="5" id="KW-0460">Magnesium</keyword>
<evidence type="ECO:0000259" key="7">
    <source>
        <dbReference type="PROSITE" id="PS51462"/>
    </source>
</evidence>
<dbReference type="PROSITE" id="PS51462">
    <property type="entry name" value="NUDIX"/>
    <property type="match status" value="1"/>
</dbReference>
<name>A0A1I3VET4_9RHOB</name>
<reference evidence="8 9" key="1">
    <citation type="submission" date="2016-10" db="EMBL/GenBank/DDBJ databases">
        <authorList>
            <person name="de Groot N.N."/>
        </authorList>
    </citation>
    <scope>NUCLEOTIDE SEQUENCE [LARGE SCALE GENOMIC DNA]</scope>
    <source>
        <strain evidence="8 9">CGMCC 1.8891</strain>
    </source>
</reference>
<dbReference type="InterPro" id="IPR015797">
    <property type="entry name" value="NUDIX_hydrolase-like_dom_sf"/>
</dbReference>
<dbReference type="GO" id="GO:0016818">
    <property type="term" value="F:hydrolase activity, acting on acid anhydrides, in phosphorus-containing anhydrides"/>
    <property type="evidence" value="ECO:0007669"/>
    <property type="project" value="InterPro"/>
</dbReference>
<dbReference type="GO" id="GO:0046872">
    <property type="term" value="F:metal ion binding"/>
    <property type="evidence" value="ECO:0007669"/>
    <property type="project" value="UniProtKB-KW"/>
</dbReference>
<protein>
    <submittedName>
        <fullName evidence="8">8-oxo-dGTP pyrophosphatase MutT, NUDIX family</fullName>
    </submittedName>
</protein>
<evidence type="ECO:0000313" key="9">
    <source>
        <dbReference type="Proteomes" id="UP000183299"/>
    </source>
</evidence>
<dbReference type="InterPro" id="IPR039121">
    <property type="entry name" value="NUDT19"/>
</dbReference>